<reference evidence="4 5" key="1">
    <citation type="submission" date="2021-01" db="EMBL/GenBank/DDBJ databases">
        <title>Streptomyces acididurans sp. nov., isolated from a peat swamp forest soil.</title>
        <authorList>
            <person name="Chantavorakit T."/>
            <person name="Duangmal K."/>
        </authorList>
    </citation>
    <scope>NUCLEOTIDE SEQUENCE [LARGE SCALE GENOMIC DNA]</scope>
    <source>
        <strain evidence="4 5">KK5PA1</strain>
    </source>
</reference>
<feature type="domain" description="Glycosyltransferase family 28 N-terminal" evidence="2">
    <location>
        <begin position="5"/>
        <end position="142"/>
    </location>
</feature>
<protein>
    <submittedName>
        <fullName evidence="4">Glycosyltransferase family 1 protein</fullName>
    </submittedName>
</protein>
<dbReference type="PANTHER" id="PTHR48050:SF13">
    <property type="entry name" value="STEROL 3-BETA-GLUCOSYLTRANSFERASE UGT80A2"/>
    <property type="match status" value="1"/>
</dbReference>
<dbReference type="InterPro" id="IPR002213">
    <property type="entry name" value="UDP_glucos_trans"/>
</dbReference>
<dbReference type="InterPro" id="IPR004276">
    <property type="entry name" value="GlycoTrans_28_N"/>
</dbReference>
<evidence type="ECO:0000313" key="5">
    <source>
        <dbReference type="Proteomes" id="UP000749040"/>
    </source>
</evidence>
<gene>
    <name evidence="4" type="ORF">ITX44_32220</name>
</gene>
<dbReference type="Proteomes" id="UP000749040">
    <property type="component" value="Unassembled WGS sequence"/>
</dbReference>
<accession>A0ABS2U0J8</accession>
<dbReference type="InterPro" id="IPR050426">
    <property type="entry name" value="Glycosyltransferase_28"/>
</dbReference>
<evidence type="ECO:0000256" key="1">
    <source>
        <dbReference type="ARBA" id="ARBA00022679"/>
    </source>
</evidence>
<dbReference type="EMBL" id="JADKYB010000022">
    <property type="protein sequence ID" value="MBM9509134.1"/>
    <property type="molecule type" value="Genomic_DNA"/>
</dbReference>
<keyword evidence="1" id="KW-0808">Transferase</keyword>
<dbReference type="CDD" id="cd03784">
    <property type="entry name" value="GT1_Gtf-like"/>
    <property type="match status" value="1"/>
</dbReference>
<evidence type="ECO:0000259" key="2">
    <source>
        <dbReference type="Pfam" id="PF03033"/>
    </source>
</evidence>
<evidence type="ECO:0000259" key="3">
    <source>
        <dbReference type="Pfam" id="PF06722"/>
    </source>
</evidence>
<dbReference type="RefSeq" id="WP_205361815.1">
    <property type="nucleotide sequence ID" value="NZ_JADKYB010000022.1"/>
</dbReference>
<keyword evidence="5" id="KW-1185">Reference proteome</keyword>
<feature type="domain" description="Erythromycin biosynthesis protein CIII-like C-terminal" evidence="3">
    <location>
        <begin position="303"/>
        <end position="404"/>
    </location>
</feature>
<proteinExistence type="predicted"/>
<dbReference type="InterPro" id="IPR010610">
    <property type="entry name" value="EryCIII-like_C"/>
</dbReference>
<name>A0ABS2U0J8_9ACTN</name>
<comment type="caution">
    <text evidence="4">The sequence shown here is derived from an EMBL/GenBank/DDBJ whole genome shotgun (WGS) entry which is preliminary data.</text>
</comment>
<organism evidence="4 5">
    <name type="scientific">Actinacidiphila acididurans</name>
    <dbReference type="NCBI Taxonomy" id="2784346"/>
    <lineage>
        <taxon>Bacteria</taxon>
        <taxon>Bacillati</taxon>
        <taxon>Actinomycetota</taxon>
        <taxon>Actinomycetes</taxon>
        <taxon>Kitasatosporales</taxon>
        <taxon>Streptomycetaceae</taxon>
        <taxon>Actinacidiphila</taxon>
    </lineage>
</organism>
<dbReference type="Pfam" id="PF06722">
    <property type="entry name" value="EryCIII-like_C"/>
    <property type="match status" value="1"/>
</dbReference>
<dbReference type="SUPFAM" id="SSF53756">
    <property type="entry name" value="UDP-Glycosyltransferase/glycogen phosphorylase"/>
    <property type="match status" value="1"/>
</dbReference>
<dbReference type="PANTHER" id="PTHR48050">
    <property type="entry name" value="STEROL 3-BETA-GLUCOSYLTRANSFERASE"/>
    <property type="match status" value="1"/>
</dbReference>
<evidence type="ECO:0000313" key="4">
    <source>
        <dbReference type="EMBL" id="MBM9509134.1"/>
    </source>
</evidence>
<dbReference type="Pfam" id="PF03033">
    <property type="entry name" value="Glyco_transf_28"/>
    <property type="match status" value="1"/>
</dbReference>
<dbReference type="Gene3D" id="3.40.50.2000">
    <property type="entry name" value="Glycogen Phosphorylase B"/>
    <property type="match status" value="2"/>
</dbReference>
<sequence length="421" mass="44763">MGRSVVIIAAGSRGDVQPCLALGRALTGRGYAVRVVASPRYHDLITEAGLDFHALSHDPAEIVASPEGQALLAGGRTPIGFVRGFQRVLGPLLARMLTEVQAGAEQADLVVAPSFGFLGLHLSEYLRVPHAVVHFQPSQPTRAFPHPMAPGARFLGPHGNRLSFQAVDLASWTVSRRIVNTWRREHLGLPPMSPLAPFSRVRRAPVLCAFSPAVVPRPADWGPNVHLTGFWFHEQPRWTPPRALLAFLAAGPPPVYVGFGSMRTRDPGATDRAVREALRRAGLRGVLAGDPAASDHDVRGDHDIYVADAIPHDWLFPRTAAVVHHGGAGTTATALRAGVPSLVCPFFGDQPYWAERVHRLGAGPEPLPAGRITVEALTGRLRALTAGRGYAEAARRVGAALAAEDGVGRACSALEGMPAAG</sequence>